<dbReference type="AlphaFoldDB" id="A0A1I0SYF2"/>
<gene>
    <name evidence="1" type="ORF">SAMN05444374_10399</name>
</gene>
<proteinExistence type="predicted"/>
<sequence>MDRHVVRGVQWPGPRLALTNVATGETTTRDVLGSLRYRAVDDAGILWCIGRRDEEGRASACPRGNRASSGVHCADCAAADPYRFVHIVHRQNFLSKSLERVVLQPHWLYVATFAGGETKVGTAADPRKSARLLEQGALVGRYVARAVDGRVVRILEDATTDAAGLRQAVRASVKVAGLARPMDLAALAALDAANADAASFAREVLGELSADPSSDVADDTFAVVDERWEAPTRDDVFAGRRTSYPLDPGVGTHGLDVRWGVGSAVGGEVDTDPGTIYVADLSRLRGRRIEFGEYETVLPAVQEALF</sequence>
<dbReference type="Pfam" id="PF10977">
    <property type="entry name" value="DUF2797"/>
    <property type="match status" value="1"/>
</dbReference>
<dbReference type="OrthoDB" id="4876946at2"/>
<name>A0A1I0SYF2_9NOCA</name>
<evidence type="ECO:0008006" key="3">
    <source>
        <dbReference type="Google" id="ProtNLM"/>
    </source>
</evidence>
<dbReference type="EMBL" id="FOJN01000003">
    <property type="protein sequence ID" value="SFA44522.1"/>
    <property type="molecule type" value="Genomic_DNA"/>
</dbReference>
<evidence type="ECO:0000313" key="2">
    <source>
        <dbReference type="Proteomes" id="UP000182054"/>
    </source>
</evidence>
<evidence type="ECO:0000313" key="1">
    <source>
        <dbReference type="EMBL" id="SFA44522.1"/>
    </source>
</evidence>
<dbReference type="InterPro" id="IPR021246">
    <property type="entry name" value="DUF2797"/>
</dbReference>
<dbReference type="RefSeq" id="WP_082895095.1">
    <property type="nucleotide sequence ID" value="NZ_FOJN01000003.1"/>
</dbReference>
<dbReference type="GeneID" id="85484956"/>
<organism evidence="1 2">
    <name type="scientific">Rhodococcoides kroppenstedtii</name>
    <dbReference type="NCBI Taxonomy" id="293050"/>
    <lineage>
        <taxon>Bacteria</taxon>
        <taxon>Bacillati</taxon>
        <taxon>Actinomycetota</taxon>
        <taxon>Actinomycetes</taxon>
        <taxon>Mycobacteriales</taxon>
        <taxon>Nocardiaceae</taxon>
        <taxon>Rhodococcoides</taxon>
    </lineage>
</organism>
<dbReference type="Proteomes" id="UP000182054">
    <property type="component" value="Unassembled WGS sequence"/>
</dbReference>
<accession>A0A1I0SYF2</accession>
<protein>
    <recommendedName>
        <fullName evidence="3">DUF2797 domain-containing protein</fullName>
    </recommendedName>
</protein>
<reference evidence="1 2" key="1">
    <citation type="submission" date="2016-10" db="EMBL/GenBank/DDBJ databases">
        <authorList>
            <person name="de Groot N.N."/>
        </authorList>
    </citation>
    <scope>NUCLEOTIDE SEQUENCE [LARGE SCALE GENOMIC DNA]</scope>
    <source>
        <strain evidence="1 2">DSM 44908</strain>
    </source>
</reference>